<proteinExistence type="inferred from homology"/>
<keyword evidence="4" id="KW-1003">Cell membrane</keyword>
<dbReference type="EMBL" id="REFR01000011">
    <property type="protein sequence ID" value="RMB08161.1"/>
    <property type="molecule type" value="Genomic_DNA"/>
</dbReference>
<dbReference type="PANTHER" id="PTHR38831:SF2">
    <property type="entry name" value="TYPE II SECRETION SYSTEM PROTEIN K"/>
    <property type="match status" value="1"/>
</dbReference>
<keyword evidence="3" id="KW-0813">Transport</keyword>
<evidence type="ECO:0000256" key="7">
    <source>
        <dbReference type="ARBA" id="ARBA00022927"/>
    </source>
</evidence>
<dbReference type="Pfam" id="PF21687">
    <property type="entry name" value="T2SSK_1st"/>
    <property type="match status" value="1"/>
</dbReference>
<reference evidence="12 13" key="1">
    <citation type="submission" date="2018-10" db="EMBL/GenBank/DDBJ databases">
        <title>Genomic Encyclopedia of Archaeal and Bacterial Type Strains, Phase II (KMG-II): from individual species to whole genera.</title>
        <authorList>
            <person name="Goeker M."/>
        </authorList>
    </citation>
    <scope>NUCLEOTIDE SEQUENCE [LARGE SCALE GENOMIC DNA]</scope>
    <source>
        <strain evidence="12 13">DSM 25217</strain>
    </source>
</reference>
<evidence type="ECO:0000256" key="2">
    <source>
        <dbReference type="ARBA" id="ARBA00007246"/>
    </source>
</evidence>
<dbReference type="Gene3D" id="1.10.40.60">
    <property type="entry name" value="EpsJ-like"/>
    <property type="match status" value="1"/>
</dbReference>
<dbReference type="InParanoid" id="A0A3M0CEB6"/>
<dbReference type="InterPro" id="IPR038072">
    <property type="entry name" value="GspK_central_sf"/>
</dbReference>
<accession>A0A3M0CEB6</accession>
<comment type="caution">
    <text evidence="12">The sequence shown here is derived from an EMBL/GenBank/DDBJ whole genome shotgun (WGS) entry which is preliminary data.</text>
</comment>
<keyword evidence="13" id="KW-1185">Reference proteome</keyword>
<gene>
    <name evidence="12" type="ORF">BXY39_2257</name>
</gene>
<sequence>MTTGTAEANAGGPAAQPGLSRGAGAAQGYALVAVLWAVGLLALIAALIVRASHVDVSRTSNAVETLRAAYIADAAVHAVMADLLAGRAVPGGAVTPAVMVTDAGTATAADIVVTVHGTVRKIDLNRADGALLTALFQAAGAGNARRLAAAILDWRDGDDTPRPLGAERDFYETAGRAGPANRPFSHVRELAYVAGMDDTLLTRVADAVTVWGGPRITPRGAPPLVLAALAALDEGARTRLVSESVPPSARLEILADVRLQNGPRFRRRAVVRLLPGLARPYQIAVWERLPGGENLTERAGG</sequence>
<dbReference type="InterPro" id="IPR049031">
    <property type="entry name" value="T2SSK_SAM-like_1st"/>
</dbReference>
<dbReference type="InterPro" id="IPR005628">
    <property type="entry name" value="GspK"/>
</dbReference>
<evidence type="ECO:0000256" key="3">
    <source>
        <dbReference type="ARBA" id="ARBA00022448"/>
    </source>
</evidence>
<evidence type="ECO:0000256" key="5">
    <source>
        <dbReference type="ARBA" id="ARBA00022519"/>
    </source>
</evidence>
<dbReference type="GO" id="GO:0005886">
    <property type="term" value="C:plasma membrane"/>
    <property type="evidence" value="ECO:0007669"/>
    <property type="project" value="UniProtKB-SubCell"/>
</dbReference>
<evidence type="ECO:0000256" key="6">
    <source>
        <dbReference type="ARBA" id="ARBA00022692"/>
    </source>
</evidence>
<keyword evidence="8 10" id="KW-1133">Transmembrane helix</keyword>
<name>A0A3M0CEB6_9PROT</name>
<keyword evidence="5" id="KW-0997">Cell inner membrane</keyword>
<evidence type="ECO:0000313" key="13">
    <source>
        <dbReference type="Proteomes" id="UP000271227"/>
    </source>
</evidence>
<keyword evidence="6 10" id="KW-0812">Transmembrane</keyword>
<comment type="similarity">
    <text evidence="2">Belongs to the GSP K family.</text>
</comment>
<dbReference type="PANTHER" id="PTHR38831">
    <property type="entry name" value="TYPE II SECRETION SYSTEM PROTEIN K"/>
    <property type="match status" value="1"/>
</dbReference>
<dbReference type="Proteomes" id="UP000271227">
    <property type="component" value="Unassembled WGS sequence"/>
</dbReference>
<dbReference type="SUPFAM" id="SSF158544">
    <property type="entry name" value="GspK insert domain-like"/>
    <property type="match status" value="1"/>
</dbReference>
<evidence type="ECO:0000256" key="9">
    <source>
        <dbReference type="ARBA" id="ARBA00023136"/>
    </source>
</evidence>
<dbReference type="AlphaFoldDB" id="A0A3M0CEB6"/>
<evidence type="ECO:0000256" key="8">
    <source>
        <dbReference type="ARBA" id="ARBA00022989"/>
    </source>
</evidence>
<evidence type="ECO:0000256" key="1">
    <source>
        <dbReference type="ARBA" id="ARBA00004533"/>
    </source>
</evidence>
<evidence type="ECO:0000259" key="11">
    <source>
        <dbReference type="Pfam" id="PF21687"/>
    </source>
</evidence>
<dbReference type="RefSeq" id="WP_170163780.1">
    <property type="nucleotide sequence ID" value="NZ_REFR01000011.1"/>
</dbReference>
<evidence type="ECO:0000313" key="12">
    <source>
        <dbReference type="EMBL" id="RMB08161.1"/>
    </source>
</evidence>
<organism evidence="12 13">
    <name type="scientific">Eilatimonas milleporae</name>
    <dbReference type="NCBI Taxonomy" id="911205"/>
    <lineage>
        <taxon>Bacteria</taxon>
        <taxon>Pseudomonadati</taxon>
        <taxon>Pseudomonadota</taxon>
        <taxon>Alphaproteobacteria</taxon>
        <taxon>Kordiimonadales</taxon>
        <taxon>Kordiimonadaceae</taxon>
        <taxon>Eilatimonas</taxon>
    </lineage>
</organism>
<keyword evidence="9 10" id="KW-0472">Membrane</keyword>
<keyword evidence="7" id="KW-0653">Protein transport</keyword>
<comment type="subcellular location">
    <subcellularLocation>
        <location evidence="1">Cell inner membrane</location>
    </subcellularLocation>
</comment>
<feature type="transmembrane region" description="Helical" evidence="10">
    <location>
        <begin position="29"/>
        <end position="49"/>
    </location>
</feature>
<dbReference type="GO" id="GO:0009306">
    <property type="term" value="P:protein secretion"/>
    <property type="evidence" value="ECO:0007669"/>
    <property type="project" value="InterPro"/>
</dbReference>
<evidence type="ECO:0000256" key="10">
    <source>
        <dbReference type="SAM" id="Phobius"/>
    </source>
</evidence>
<evidence type="ECO:0000256" key="4">
    <source>
        <dbReference type="ARBA" id="ARBA00022475"/>
    </source>
</evidence>
<feature type="domain" description="T2SS protein K first SAM-like" evidence="11">
    <location>
        <begin position="130"/>
        <end position="211"/>
    </location>
</feature>
<protein>
    <submittedName>
        <fullName evidence="12">Type II secretory pathway component PulK</fullName>
    </submittedName>
</protein>